<dbReference type="OrthoDB" id="9815602at2"/>
<dbReference type="Proteomes" id="UP000321157">
    <property type="component" value="Unassembled WGS sequence"/>
</dbReference>
<comment type="subcellular location">
    <subcellularLocation>
        <location evidence="1">Periplasm</location>
    </subcellularLocation>
</comment>
<dbReference type="Pfam" id="PF09084">
    <property type="entry name" value="NMT1"/>
    <property type="match status" value="1"/>
</dbReference>
<dbReference type="Gene3D" id="3.40.190.10">
    <property type="entry name" value="Periplasmic binding protein-like II"/>
    <property type="match status" value="2"/>
</dbReference>
<comment type="similarity">
    <text evidence="2">Belongs to the bacterial solute-binding protein SsuA/TauA family.</text>
</comment>
<name>A0A511VCT0_9BACL</name>
<dbReference type="EMBL" id="BJXX01000127">
    <property type="protein sequence ID" value="GEN35363.1"/>
    <property type="molecule type" value="Genomic_DNA"/>
</dbReference>
<evidence type="ECO:0000313" key="5">
    <source>
        <dbReference type="EMBL" id="GEN35363.1"/>
    </source>
</evidence>
<dbReference type="PANTHER" id="PTHR30024">
    <property type="entry name" value="ALIPHATIC SULFONATES-BINDING PROTEIN-RELATED"/>
    <property type="match status" value="1"/>
</dbReference>
<comment type="caution">
    <text evidence="5">The sequence shown here is derived from an EMBL/GenBank/DDBJ whole genome shotgun (WGS) entry which is preliminary data.</text>
</comment>
<keyword evidence="3" id="KW-0732">Signal</keyword>
<dbReference type="InterPro" id="IPR001638">
    <property type="entry name" value="Solute-binding_3/MltF_N"/>
</dbReference>
<dbReference type="PROSITE" id="PS51257">
    <property type="entry name" value="PROKAR_LIPOPROTEIN"/>
    <property type="match status" value="1"/>
</dbReference>
<evidence type="ECO:0000256" key="1">
    <source>
        <dbReference type="ARBA" id="ARBA00004418"/>
    </source>
</evidence>
<proteinExistence type="inferred from homology"/>
<keyword evidence="6" id="KW-1185">Reference proteome</keyword>
<evidence type="ECO:0000313" key="6">
    <source>
        <dbReference type="Proteomes" id="UP000321157"/>
    </source>
</evidence>
<evidence type="ECO:0000259" key="4">
    <source>
        <dbReference type="SMART" id="SM00062"/>
    </source>
</evidence>
<sequence>MRSKVYSFKIAIFLWSILLLAIVLSGCSQLTSDKEAASDKESSSGERQKVSIALDSGVFSLPFRLAGDKGLFKKYGVDAEFATYSFGIDTLNTVITNQADIGIAMDYAALTRVGKGDLKIVSRFAIPNSNRRQLLVKGNINKPEDLKGKRVGVQSGTVVEYIWARYLEKYNIKKTDITIEPLTSTAEIYTAFEKGEIDGAWFDGPFLDKAKNVAGAKFLADLNNIDFIMRGYVVASGDFVQKNPETISKILKALNEANPYIKEHPDEAADLAFKELKLPADKVQEEVKRDWVFDITFNQDDIKHLQDILEWTQKNGLIKEKFNINDKIAVAPLEQALPDKTN</sequence>
<dbReference type="SUPFAM" id="SSF53850">
    <property type="entry name" value="Periplasmic binding protein-like II"/>
    <property type="match status" value="1"/>
</dbReference>
<organism evidence="5 6">
    <name type="scientific">Aneurinibacillus danicus</name>
    <dbReference type="NCBI Taxonomy" id="267746"/>
    <lineage>
        <taxon>Bacteria</taxon>
        <taxon>Bacillati</taxon>
        <taxon>Bacillota</taxon>
        <taxon>Bacilli</taxon>
        <taxon>Bacillales</taxon>
        <taxon>Paenibacillaceae</taxon>
        <taxon>Aneurinibacillus group</taxon>
        <taxon>Aneurinibacillus</taxon>
    </lineage>
</organism>
<dbReference type="GO" id="GO:0042597">
    <property type="term" value="C:periplasmic space"/>
    <property type="evidence" value="ECO:0007669"/>
    <property type="project" value="UniProtKB-SubCell"/>
</dbReference>
<dbReference type="PANTHER" id="PTHR30024:SF47">
    <property type="entry name" value="TAURINE-BINDING PERIPLASMIC PROTEIN"/>
    <property type="match status" value="1"/>
</dbReference>
<dbReference type="CDD" id="cd01008">
    <property type="entry name" value="PBP2_NrtA_SsuA_CpmA_like"/>
    <property type="match status" value="1"/>
</dbReference>
<reference evidence="5 6" key="1">
    <citation type="submission" date="2019-07" db="EMBL/GenBank/DDBJ databases">
        <title>Whole genome shotgun sequence of Aneurinibacillus danicus NBRC 102444.</title>
        <authorList>
            <person name="Hosoyama A."/>
            <person name="Uohara A."/>
            <person name="Ohji S."/>
            <person name="Ichikawa N."/>
        </authorList>
    </citation>
    <scope>NUCLEOTIDE SEQUENCE [LARGE SCALE GENOMIC DNA]</scope>
    <source>
        <strain evidence="5 6">NBRC 102444</strain>
    </source>
</reference>
<dbReference type="SMART" id="SM00062">
    <property type="entry name" value="PBPb"/>
    <property type="match status" value="1"/>
</dbReference>
<feature type="domain" description="Solute-binding protein family 3/N-terminal" evidence="4">
    <location>
        <begin position="53"/>
        <end position="264"/>
    </location>
</feature>
<evidence type="ECO:0000256" key="2">
    <source>
        <dbReference type="ARBA" id="ARBA00010742"/>
    </source>
</evidence>
<dbReference type="RefSeq" id="WP_146810897.1">
    <property type="nucleotide sequence ID" value="NZ_BJXX01000127.1"/>
</dbReference>
<protein>
    <recommendedName>
        <fullName evidence="4">Solute-binding protein family 3/N-terminal domain-containing protein</fullName>
    </recommendedName>
</protein>
<gene>
    <name evidence="5" type="ORF">ADA01nite_28230</name>
</gene>
<dbReference type="AlphaFoldDB" id="A0A511VCT0"/>
<accession>A0A511VCT0</accession>
<evidence type="ECO:0000256" key="3">
    <source>
        <dbReference type="ARBA" id="ARBA00022729"/>
    </source>
</evidence>
<dbReference type="InterPro" id="IPR015168">
    <property type="entry name" value="SsuA/THI5"/>
</dbReference>